<name>A0A0H2YQU8_CLOP1</name>
<dbReference type="Proteomes" id="UP000001823">
    <property type="component" value="Chromosome"/>
</dbReference>
<dbReference type="KEGG" id="cpf:CPF_2871"/>
<dbReference type="GeneID" id="93000849"/>
<gene>
    <name evidence="1" type="ordered locus">CPF_2871</name>
</gene>
<protein>
    <submittedName>
        <fullName evidence="1">Uncharacterized protein</fullName>
    </submittedName>
</protein>
<keyword evidence="2" id="KW-1185">Reference proteome</keyword>
<dbReference type="HOGENOM" id="CLU_2421698_0_0_9"/>
<dbReference type="RefSeq" id="WP_003456890.1">
    <property type="nucleotide sequence ID" value="NC_008261.1"/>
</dbReference>
<dbReference type="eggNOG" id="ENOG50323M7">
    <property type="taxonomic scope" value="Bacteria"/>
</dbReference>
<dbReference type="EMBL" id="CP000246">
    <property type="protein sequence ID" value="ABG83253.1"/>
    <property type="molecule type" value="Genomic_DNA"/>
</dbReference>
<dbReference type="PaxDb" id="195103-CPF_2871"/>
<accession>A0A0H2YQU8</accession>
<reference evidence="1 2" key="1">
    <citation type="journal article" date="2006" name="Genome Res.">
        <title>Skewed genomic variability in strains of the toxigenic bacterial pathogen, Clostridium perfringens.</title>
        <authorList>
            <person name="Myers G.S."/>
            <person name="Rasko D.A."/>
            <person name="Cheung J.K."/>
            <person name="Ravel J."/>
            <person name="Seshadri R."/>
            <person name="Deboy R.T."/>
            <person name="Ren Q."/>
            <person name="Varga J."/>
            <person name="Awad M.M."/>
            <person name="Brinkac L.M."/>
            <person name="Daugherty S.C."/>
            <person name="Haft D.H."/>
            <person name="Dodson R.J."/>
            <person name="Madupu R."/>
            <person name="Nelson W.C."/>
            <person name="Rosovitz M.J."/>
            <person name="Sullivan S.A."/>
            <person name="Khouri H."/>
            <person name="Dimitrov G.I."/>
            <person name="Watkins K.L."/>
            <person name="Mulligan S."/>
            <person name="Benton J."/>
            <person name="Radune D."/>
            <person name="Fisher D.J."/>
            <person name="Atkins H.S."/>
            <person name="Hiscox T."/>
            <person name="Jost B.H."/>
            <person name="Billington S.J."/>
            <person name="Songer J.G."/>
            <person name="McClane B.A."/>
            <person name="Titball R.W."/>
            <person name="Rood J.I."/>
            <person name="Melville S.B."/>
            <person name="Paulsen I.T."/>
        </authorList>
    </citation>
    <scope>NUCLEOTIDE SEQUENCE [LARGE SCALE GENOMIC DNA]</scope>
    <source>
        <strain evidence="2">ATCC 13124 / DSM 756 / JCM 1290 / NCIMB 6125 / NCTC 8237 / S 107 / Type A</strain>
    </source>
</reference>
<evidence type="ECO:0000313" key="2">
    <source>
        <dbReference type="Proteomes" id="UP000001823"/>
    </source>
</evidence>
<organism evidence="1 2">
    <name type="scientific">Clostridium perfringens (strain ATCC 13124 / DSM 756 / JCM 1290 / NCIMB 6125 / NCTC 8237 / Type A)</name>
    <dbReference type="NCBI Taxonomy" id="195103"/>
    <lineage>
        <taxon>Bacteria</taxon>
        <taxon>Bacillati</taxon>
        <taxon>Bacillota</taxon>
        <taxon>Clostridia</taxon>
        <taxon>Eubacteriales</taxon>
        <taxon>Clostridiaceae</taxon>
        <taxon>Clostridium</taxon>
    </lineage>
</organism>
<proteinExistence type="predicted"/>
<sequence>MIKAIVIPTPKRLKKYIRDTDFKKKAKSFVTPERAIIYGTIGTGVTIMSLSDVPAKPFVIGSLLYHGIAYEILEKWYDEYGNDEELREMMMQNRDYWNNFYMRF</sequence>
<evidence type="ECO:0000313" key="1">
    <source>
        <dbReference type="EMBL" id="ABG83253.1"/>
    </source>
</evidence>
<dbReference type="AlphaFoldDB" id="A0A0H2YQU8"/>